<comment type="caution">
    <text evidence="1">The sequence shown here is derived from an EMBL/GenBank/DDBJ whole genome shotgun (WGS) entry which is preliminary data.</text>
</comment>
<accession>A0A4Z2J6A2</accession>
<protein>
    <submittedName>
        <fullName evidence="1">Uncharacterized protein</fullName>
    </submittedName>
</protein>
<proteinExistence type="predicted"/>
<dbReference type="Proteomes" id="UP000314294">
    <property type="component" value="Unassembled WGS sequence"/>
</dbReference>
<evidence type="ECO:0000313" key="1">
    <source>
        <dbReference type="EMBL" id="TNN85022.1"/>
    </source>
</evidence>
<organism evidence="1 2">
    <name type="scientific">Liparis tanakae</name>
    <name type="common">Tanaka's snailfish</name>
    <dbReference type="NCBI Taxonomy" id="230148"/>
    <lineage>
        <taxon>Eukaryota</taxon>
        <taxon>Metazoa</taxon>
        <taxon>Chordata</taxon>
        <taxon>Craniata</taxon>
        <taxon>Vertebrata</taxon>
        <taxon>Euteleostomi</taxon>
        <taxon>Actinopterygii</taxon>
        <taxon>Neopterygii</taxon>
        <taxon>Teleostei</taxon>
        <taxon>Neoteleostei</taxon>
        <taxon>Acanthomorphata</taxon>
        <taxon>Eupercaria</taxon>
        <taxon>Perciformes</taxon>
        <taxon>Cottioidei</taxon>
        <taxon>Cottales</taxon>
        <taxon>Liparidae</taxon>
        <taxon>Liparis</taxon>
    </lineage>
</organism>
<keyword evidence="2" id="KW-1185">Reference proteome</keyword>
<dbReference type="AlphaFoldDB" id="A0A4Z2J6A2"/>
<name>A0A4Z2J6A2_9TELE</name>
<dbReference type="EMBL" id="SRLO01000023">
    <property type="protein sequence ID" value="TNN85022.1"/>
    <property type="molecule type" value="Genomic_DNA"/>
</dbReference>
<gene>
    <name evidence="1" type="ORF">EYF80_004676</name>
</gene>
<evidence type="ECO:0000313" key="2">
    <source>
        <dbReference type="Proteomes" id="UP000314294"/>
    </source>
</evidence>
<sequence length="112" mass="12539">MEERIGCSETYKTTRGTHITRQQRVEDLPAVYMRLLYITGPVMMNASKNRLTGRWMDALDDLCSVCDAGCQYRDPLSVRGDVGSVLPDGVRLIRRRVLCDGSFGSGARVTPR</sequence>
<reference evidence="1 2" key="1">
    <citation type="submission" date="2019-03" db="EMBL/GenBank/DDBJ databases">
        <title>First draft genome of Liparis tanakae, snailfish: a comprehensive survey of snailfish specific genes.</title>
        <authorList>
            <person name="Kim W."/>
            <person name="Song I."/>
            <person name="Jeong J.-H."/>
            <person name="Kim D."/>
            <person name="Kim S."/>
            <person name="Ryu S."/>
            <person name="Song J.Y."/>
            <person name="Lee S.K."/>
        </authorList>
    </citation>
    <scope>NUCLEOTIDE SEQUENCE [LARGE SCALE GENOMIC DNA]</scope>
    <source>
        <tissue evidence="1">Muscle</tissue>
    </source>
</reference>